<reference evidence="2 3" key="1">
    <citation type="journal article" date="2019" name="Nat. Plants">
        <title>Stout camphor tree genome fills gaps in understanding of flowering plant genome evolution.</title>
        <authorList>
            <person name="Chaw S.M."/>
            <person name="Liu Y.C."/>
            <person name="Wu Y.W."/>
            <person name="Wang H.Y."/>
            <person name="Lin C.I."/>
            <person name="Wu C.S."/>
            <person name="Ke H.M."/>
            <person name="Chang L.Y."/>
            <person name="Hsu C.Y."/>
            <person name="Yang H.T."/>
            <person name="Sudianto E."/>
            <person name="Hsu M.H."/>
            <person name="Wu K.P."/>
            <person name="Wang L.N."/>
            <person name="Leebens-Mack J.H."/>
            <person name="Tsai I.J."/>
        </authorList>
    </citation>
    <scope>NUCLEOTIDE SEQUENCE [LARGE SCALE GENOMIC DNA]</scope>
    <source>
        <strain evidence="3">cv. Chaw 1501</strain>
        <tissue evidence="2">Young leaves</tissue>
    </source>
</reference>
<evidence type="ECO:0000313" key="3">
    <source>
        <dbReference type="Proteomes" id="UP000283530"/>
    </source>
</evidence>
<protein>
    <submittedName>
        <fullName evidence="2">Auxin-responsive protein SAUR36</fullName>
    </submittedName>
</protein>
<dbReference type="PANTHER" id="PTHR31374:SF304">
    <property type="entry name" value="OS04G0537100 PROTEIN"/>
    <property type="match status" value="1"/>
</dbReference>
<dbReference type="GO" id="GO:0009733">
    <property type="term" value="P:response to auxin"/>
    <property type="evidence" value="ECO:0007669"/>
    <property type="project" value="InterPro"/>
</dbReference>
<evidence type="ECO:0000256" key="1">
    <source>
        <dbReference type="ARBA" id="ARBA00006974"/>
    </source>
</evidence>
<organism evidence="2 3">
    <name type="scientific">Cinnamomum micranthum f. kanehirae</name>
    <dbReference type="NCBI Taxonomy" id="337451"/>
    <lineage>
        <taxon>Eukaryota</taxon>
        <taxon>Viridiplantae</taxon>
        <taxon>Streptophyta</taxon>
        <taxon>Embryophyta</taxon>
        <taxon>Tracheophyta</taxon>
        <taxon>Spermatophyta</taxon>
        <taxon>Magnoliopsida</taxon>
        <taxon>Magnoliidae</taxon>
        <taxon>Laurales</taxon>
        <taxon>Lauraceae</taxon>
        <taxon>Cinnamomum</taxon>
    </lineage>
</organism>
<proteinExistence type="inferred from homology"/>
<accession>A0A3S3Q7A7</accession>
<dbReference type="Pfam" id="PF02519">
    <property type="entry name" value="Auxin_inducible"/>
    <property type="match status" value="1"/>
</dbReference>
<name>A0A3S3Q7A7_9MAGN</name>
<dbReference type="InterPro" id="IPR003676">
    <property type="entry name" value="SAUR_fam"/>
</dbReference>
<evidence type="ECO:0000313" key="2">
    <source>
        <dbReference type="EMBL" id="RWR80671.1"/>
    </source>
</evidence>
<dbReference type="OrthoDB" id="1026046at2759"/>
<comment type="similarity">
    <text evidence="1">Belongs to the ARG7 family.</text>
</comment>
<dbReference type="AlphaFoldDB" id="A0A3S3Q7A7"/>
<keyword evidence="3" id="KW-1185">Reference proteome</keyword>
<sequence length="181" mass="21028">MRKTRGFRLGRKVVKLWKWLLKPKRKPSTAGYLRLNTSNLTKTRTMTKICNWGRRLTQSLRPPLLRASSYSRIDQTPLDEKPVQVPKGHLAVYVGQKDGDPHRFLVPIIYFNHPLFGQLLREAEEEYGFHHPGGITIPCQISEFESVQMKIAGESCRRRRRSLLGRNAPIQKTKCTDPWIH</sequence>
<gene>
    <name evidence="2" type="ORF">CKAN_00932300</name>
</gene>
<comment type="caution">
    <text evidence="2">The sequence shown here is derived from an EMBL/GenBank/DDBJ whole genome shotgun (WGS) entry which is preliminary data.</text>
</comment>
<dbReference type="Proteomes" id="UP000283530">
    <property type="component" value="Unassembled WGS sequence"/>
</dbReference>
<dbReference type="PANTHER" id="PTHR31374">
    <property type="entry name" value="AUXIN-INDUCED PROTEIN-LIKE-RELATED"/>
    <property type="match status" value="1"/>
</dbReference>
<dbReference type="EMBL" id="QPKB01000003">
    <property type="protein sequence ID" value="RWR80671.1"/>
    <property type="molecule type" value="Genomic_DNA"/>
</dbReference>